<organism evidence="1 2">
    <name type="scientific">Antiquaquibacter oligotrophicus</name>
    <dbReference type="NCBI Taxonomy" id="2880260"/>
    <lineage>
        <taxon>Bacteria</taxon>
        <taxon>Bacillati</taxon>
        <taxon>Actinomycetota</taxon>
        <taxon>Actinomycetes</taxon>
        <taxon>Micrococcales</taxon>
        <taxon>Microbacteriaceae</taxon>
        <taxon>Antiquaquibacter</taxon>
    </lineage>
</organism>
<protein>
    <recommendedName>
        <fullName evidence="3">Phage portal protein</fullName>
    </recommendedName>
</protein>
<sequence length="365" mass="40702">MGFMQQVASYFGFASRFSDSSHLAQITLDDWLGSLPDAVAVNRSNAMSIATISAGRNTIAGVAGGLTLLAEKGSQPAPVQPSILEGFERGIPMATTLTWTFDDLIFYPCSWWVVRERDFYNWPIWGERVDHSRTRLDSFGRLTHVDGEEVKPQDVIRFDSPLGDGLLVNGRRTIKRAIALDISAALAEDNPVPSVELHNEGNTPMDERQRKQLISDWIEARRKSGVGYTPKGLKVVTHGLAPQQLLIDGRRAISLDAARHMNLPAWAVSTAVEGATMTYDNRSMRNWELIDLTLGAYFTAVAGRLSMPDVTPRGWKVRINPDELTRPDEKTRFDTYKVGLDGDFIDREWIAAREGWPRIMGGTQQ</sequence>
<dbReference type="EMBL" id="JARXVQ010000001">
    <property type="protein sequence ID" value="MDH6181818.1"/>
    <property type="molecule type" value="Genomic_DNA"/>
</dbReference>
<accession>A0ABT6KP99</accession>
<keyword evidence="2" id="KW-1185">Reference proteome</keyword>
<proteinExistence type="predicted"/>
<evidence type="ECO:0000313" key="1">
    <source>
        <dbReference type="EMBL" id="MDH6181818.1"/>
    </source>
</evidence>
<dbReference type="Proteomes" id="UP001160142">
    <property type="component" value="Unassembled WGS sequence"/>
</dbReference>
<evidence type="ECO:0000313" key="2">
    <source>
        <dbReference type="Proteomes" id="UP001160142"/>
    </source>
</evidence>
<dbReference type="Gene3D" id="3.30.1120.70">
    <property type="match status" value="1"/>
</dbReference>
<gene>
    <name evidence="1" type="ORF">M2152_002000</name>
</gene>
<evidence type="ECO:0008006" key="3">
    <source>
        <dbReference type="Google" id="ProtNLM"/>
    </source>
</evidence>
<reference evidence="1 2" key="1">
    <citation type="submission" date="2023-04" db="EMBL/GenBank/DDBJ databases">
        <title>Genome Encyclopedia of Bacteria and Archaea VI: Functional Genomics of Type Strains.</title>
        <authorList>
            <person name="Whitman W."/>
        </authorList>
    </citation>
    <scope>NUCLEOTIDE SEQUENCE [LARGE SCALE GENOMIC DNA]</scope>
    <source>
        <strain evidence="1 2">SG_E_30_P1</strain>
    </source>
</reference>
<dbReference type="InterPro" id="IPR006944">
    <property type="entry name" value="Phage/GTA_portal"/>
</dbReference>
<name>A0ABT6KP99_9MICO</name>
<dbReference type="Pfam" id="PF04860">
    <property type="entry name" value="Phage_portal"/>
    <property type="match status" value="1"/>
</dbReference>
<comment type="caution">
    <text evidence="1">The sequence shown here is derived from an EMBL/GenBank/DDBJ whole genome shotgun (WGS) entry which is preliminary data.</text>
</comment>
<dbReference type="Gene3D" id="1.20.1270.210">
    <property type="match status" value="1"/>
</dbReference>
<dbReference type="Gene3D" id="3.40.140.120">
    <property type="match status" value="1"/>
</dbReference>